<dbReference type="GO" id="GO:0016042">
    <property type="term" value="P:lipid catabolic process"/>
    <property type="evidence" value="ECO:0007669"/>
    <property type="project" value="UniProtKB-KW"/>
</dbReference>
<dbReference type="GeneTree" id="ENSGT00940000160031"/>
<reference evidence="9" key="2">
    <citation type="submission" date="2025-09" db="UniProtKB">
        <authorList>
            <consortium name="Ensembl"/>
        </authorList>
    </citation>
    <scope>IDENTIFICATION</scope>
</reference>
<keyword evidence="2 7" id="KW-0732">Signal</keyword>
<dbReference type="GO" id="GO:0016787">
    <property type="term" value="F:hydrolase activity"/>
    <property type="evidence" value="ECO:0007669"/>
    <property type="project" value="UniProtKB-KW"/>
</dbReference>
<dbReference type="InterPro" id="IPR029058">
    <property type="entry name" value="AB_hydrolase_fold"/>
</dbReference>
<dbReference type="AlphaFoldDB" id="A0A8C6IA61"/>
<evidence type="ECO:0000256" key="5">
    <source>
        <dbReference type="ARBA" id="ARBA00023098"/>
    </source>
</evidence>
<proteinExistence type="inferred from homology"/>
<evidence type="ECO:0000256" key="6">
    <source>
        <dbReference type="ARBA" id="ARBA00023180"/>
    </source>
</evidence>
<organism evidence="9 10">
    <name type="scientific">Mus spicilegus</name>
    <name type="common">Mound-building mouse</name>
    <dbReference type="NCBI Taxonomy" id="10103"/>
    <lineage>
        <taxon>Eukaryota</taxon>
        <taxon>Metazoa</taxon>
        <taxon>Chordata</taxon>
        <taxon>Craniata</taxon>
        <taxon>Vertebrata</taxon>
        <taxon>Euteleostomi</taxon>
        <taxon>Mammalia</taxon>
        <taxon>Eutheria</taxon>
        <taxon>Euarchontoglires</taxon>
        <taxon>Glires</taxon>
        <taxon>Rodentia</taxon>
        <taxon>Myomorpha</taxon>
        <taxon>Muroidea</taxon>
        <taxon>Muridae</taxon>
        <taxon>Murinae</taxon>
        <taxon>Mus</taxon>
        <taxon>Mus</taxon>
    </lineage>
</organism>
<feature type="signal peptide" evidence="7">
    <location>
        <begin position="1"/>
        <end position="15"/>
    </location>
</feature>
<keyword evidence="10" id="KW-1185">Reference proteome</keyword>
<comment type="similarity">
    <text evidence="1">Belongs to the AB hydrolase superfamily. Lipase family.</text>
</comment>
<keyword evidence="5" id="KW-0443">Lipid metabolism</keyword>
<keyword evidence="6" id="KW-0325">Glycoprotein</keyword>
<dbReference type="SUPFAM" id="SSF53474">
    <property type="entry name" value="alpha/beta-Hydrolases"/>
    <property type="match status" value="1"/>
</dbReference>
<evidence type="ECO:0000313" key="9">
    <source>
        <dbReference type="Ensembl" id="ENSMSIP00000033295.1"/>
    </source>
</evidence>
<dbReference type="InterPro" id="IPR006693">
    <property type="entry name" value="AB_hydrolase_lipase"/>
</dbReference>
<keyword evidence="3" id="KW-0378">Hydrolase</keyword>
<dbReference type="PANTHER" id="PTHR11005">
    <property type="entry name" value="LYSOSOMAL ACID LIPASE-RELATED"/>
    <property type="match status" value="1"/>
</dbReference>
<evidence type="ECO:0000256" key="3">
    <source>
        <dbReference type="ARBA" id="ARBA00022801"/>
    </source>
</evidence>
<keyword evidence="4" id="KW-0442">Lipid degradation</keyword>
<name>A0A8C6IA61_MUSSI</name>
<evidence type="ECO:0000256" key="7">
    <source>
        <dbReference type="SAM" id="SignalP"/>
    </source>
</evidence>
<evidence type="ECO:0000256" key="2">
    <source>
        <dbReference type="ARBA" id="ARBA00022729"/>
    </source>
</evidence>
<reference evidence="9" key="1">
    <citation type="submission" date="2025-08" db="UniProtKB">
        <authorList>
            <consortium name="Ensembl"/>
        </authorList>
    </citation>
    <scope>IDENTIFICATION</scope>
</reference>
<dbReference type="FunFam" id="3.40.50.1820:FF:000057">
    <property type="entry name" value="Lipase"/>
    <property type="match status" value="1"/>
</dbReference>
<dbReference type="Pfam" id="PF04083">
    <property type="entry name" value="Abhydro_lipase"/>
    <property type="match status" value="1"/>
</dbReference>
<dbReference type="Gene3D" id="3.40.50.1820">
    <property type="entry name" value="alpha/beta hydrolase"/>
    <property type="match status" value="2"/>
</dbReference>
<evidence type="ECO:0000259" key="8">
    <source>
        <dbReference type="Pfam" id="PF04083"/>
    </source>
</evidence>
<protein>
    <recommendedName>
        <fullName evidence="8">Partial AB-hydrolase lipase domain-containing protein</fullName>
    </recommendedName>
</protein>
<dbReference type="Ensembl" id="ENSMSIT00000041970.1">
    <property type="protein sequence ID" value="ENSMSIP00000033295.1"/>
    <property type="gene ID" value="ENSMSIG00000027854.1"/>
</dbReference>
<feature type="domain" description="Partial AB-hydrolase lipase" evidence="8">
    <location>
        <begin position="33"/>
        <end position="94"/>
    </location>
</feature>
<evidence type="ECO:0000256" key="1">
    <source>
        <dbReference type="ARBA" id="ARBA00010701"/>
    </source>
</evidence>
<dbReference type="Proteomes" id="UP000694415">
    <property type="component" value="Unplaced"/>
</dbReference>
<feature type="chain" id="PRO_5034775021" description="Partial AB-hydrolase lipase domain-containing protein" evidence="7">
    <location>
        <begin position="16"/>
        <end position="328"/>
    </location>
</feature>
<evidence type="ECO:0000313" key="10">
    <source>
        <dbReference type="Proteomes" id="UP000694415"/>
    </source>
</evidence>
<sequence length="328" mass="37204">MLWLLRTMCLIHVLGKIFCSFGTNKYPEGHINVSEIIIHWGYPSEEYEVVTDDGYILPINRIPHGKNNANSPAPKMVVFCQHGLLATPGAWVSNPPVNSLAFILADAGYDVWMGSSRGSTWAKKHVTLNPDSKEFWDFSFDQMIKYDLPATINFILEKTGQKPIYYIGHSQGTLIDMEAFATNQTLAKNIRIKVFLGPIYTLQPNKLSGHHASYLTPTNIKVCDELKEGVYLHFSNPSLNMQHYNQTTPPVYNMEDMKVPTAMFTGLKDVVSDPENVEILKPKIHNLTYFKTIPDYSHFDFILGLNAIEEVSEEILTILKKYDGDVHF</sequence>
<evidence type="ECO:0000256" key="4">
    <source>
        <dbReference type="ARBA" id="ARBA00022963"/>
    </source>
</evidence>
<accession>A0A8C6IA61</accession>